<dbReference type="AlphaFoldDB" id="A0AAN8TPL2"/>
<dbReference type="Proteomes" id="UP001371456">
    <property type="component" value="Unassembled WGS sequence"/>
</dbReference>
<protein>
    <submittedName>
        <fullName evidence="2">Uncharacterized protein</fullName>
    </submittedName>
</protein>
<gene>
    <name evidence="2" type="ORF">RDI58_010525</name>
</gene>
<dbReference type="EMBL" id="JBANQN010000004">
    <property type="protein sequence ID" value="KAK6791444.1"/>
    <property type="molecule type" value="Genomic_DNA"/>
</dbReference>
<name>A0AAN8TPL2_SOLBU</name>
<reference evidence="2 3" key="1">
    <citation type="submission" date="2024-02" db="EMBL/GenBank/DDBJ databases">
        <title>de novo genome assembly of Solanum bulbocastanum strain 11H21.</title>
        <authorList>
            <person name="Hosaka A.J."/>
        </authorList>
    </citation>
    <scope>NUCLEOTIDE SEQUENCE [LARGE SCALE GENOMIC DNA]</scope>
    <source>
        <tissue evidence="2">Young leaves</tissue>
    </source>
</reference>
<keyword evidence="3" id="KW-1185">Reference proteome</keyword>
<comment type="caution">
    <text evidence="2">The sequence shown here is derived from an EMBL/GenBank/DDBJ whole genome shotgun (WGS) entry which is preliminary data.</text>
</comment>
<accession>A0AAN8TPL2</accession>
<proteinExistence type="predicted"/>
<feature type="region of interest" description="Disordered" evidence="1">
    <location>
        <begin position="1"/>
        <end position="36"/>
    </location>
</feature>
<sequence>MAVESQVQYIVGEGREKTQQMQDPQDNEINRQSSPQDEILNNEAATMTIFENYKPVVDAEQVEKEALALTEFHEPLQVDFTSVGIVGVNSDMIARYPQVSEK</sequence>
<evidence type="ECO:0000313" key="3">
    <source>
        <dbReference type="Proteomes" id="UP001371456"/>
    </source>
</evidence>
<evidence type="ECO:0000313" key="2">
    <source>
        <dbReference type="EMBL" id="KAK6791444.1"/>
    </source>
</evidence>
<organism evidence="2 3">
    <name type="scientific">Solanum bulbocastanum</name>
    <name type="common">Wild potato</name>
    <dbReference type="NCBI Taxonomy" id="147425"/>
    <lineage>
        <taxon>Eukaryota</taxon>
        <taxon>Viridiplantae</taxon>
        <taxon>Streptophyta</taxon>
        <taxon>Embryophyta</taxon>
        <taxon>Tracheophyta</taxon>
        <taxon>Spermatophyta</taxon>
        <taxon>Magnoliopsida</taxon>
        <taxon>eudicotyledons</taxon>
        <taxon>Gunneridae</taxon>
        <taxon>Pentapetalae</taxon>
        <taxon>asterids</taxon>
        <taxon>lamiids</taxon>
        <taxon>Solanales</taxon>
        <taxon>Solanaceae</taxon>
        <taxon>Solanoideae</taxon>
        <taxon>Solaneae</taxon>
        <taxon>Solanum</taxon>
    </lineage>
</organism>
<evidence type="ECO:0000256" key="1">
    <source>
        <dbReference type="SAM" id="MobiDB-lite"/>
    </source>
</evidence>